<evidence type="ECO:0000313" key="3">
    <source>
        <dbReference type="EMBL" id="MEJ5945164.1"/>
    </source>
</evidence>
<dbReference type="InterPro" id="IPR001633">
    <property type="entry name" value="EAL_dom"/>
</dbReference>
<gene>
    <name evidence="3" type="ORF">WDZ17_07610</name>
</gene>
<dbReference type="SMART" id="SM00052">
    <property type="entry name" value="EAL"/>
    <property type="match status" value="1"/>
</dbReference>
<dbReference type="Gene3D" id="3.20.20.450">
    <property type="entry name" value="EAL domain"/>
    <property type="match status" value="1"/>
</dbReference>
<dbReference type="InterPro" id="IPR035919">
    <property type="entry name" value="EAL_sf"/>
</dbReference>
<dbReference type="Pfam" id="PF00563">
    <property type="entry name" value="EAL"/>
    <property type="match status" value="1"/>
</dbReference>
<dbReference type="PROSITE" id="PS50883">
    <property type="entry name" value="EAL"/>
    <property type="match status" value="1"/>
</dbReference>
<feature type="domain" description="EAL" evidence="2">
    <location>
        <begin position="48"/>
        <end position="292"/>
    </location>
</feature>
<dbReference type="CDD" id="cd01948">
    <property type="entry name" value="EAL"/>
    <property type="match status" value="1"/>
</dbReference>
<dbReference type="RefSeq" id="WP_339574548.1">
    <property type="nucleotide sequence ID" value="NZ_JBBIAA010000006.1"/>
</dbReference>
<reference evidence="3 4" key="1">
    <citation type="journal article" date="2017" name="Int. J. Syst. Evol. Microbiol.">
        <title>Pseudokineococcus basanitobsidens sp. nov., isolated from volcanic rock.</title>
        <authorList>
            <person name="Lee D.W."/>
            <person name="Park M.Y."/>
            <person name="Kim J.J."/>
            <person name="Kim B.S."/>
        </authorList>
    </citation>
    <scope>NUCLEOTIDE SEQUENCE [LARGE SCALE GENOMIC DNA]</scope>
    <source>
        <strain evidence="3 4">DSM 103726</strain>
    </source>
</reference>
<organism evidence="3 4">
    <name type="scientific">Pseudokineococcus basanitobsidens</name>
    <dbReference type="NCBI Taxonomy" id="1926649"/>
    <lineage>
        <taxon>Bacteria</taxon>
        <taxon>Bacillati</taxon>
        <taxon>Actinomycetota</taxon>
        <taxon>Actinomycetes</taxon>
        <taxon>Kineosporiales</taxon>
        <taxon>Kineosporiaceae</taxon>
        <taxon>Pseudokineococcus</taxon>
    </lineage>
</organism>
<protein>
    <submittedName>
        <fullName evidence="3">EAL domain-containing protein</fullName>
    </submittedName>
</protein>
<dbReference type="PANTHER" id="PTHR33121">
    <property type="entry name" value="CYCLIC DI-GMP PHOSPHODIESTERASE PDEF"/>
    <property type="match status" value="1"/>
</dbReference>
<accession>A0ABU8RJF6</accession>
<name>A0ABU8RJF6_9ACTN</name>
<dbReference type="PANTHER" id="PTHR33121:SF76">
    <property type="entry name" value="SIGNALING PROTEIN"/>
    <property type="match status" value="1"/>
</dbReference>
<dbReference type="SUPFAM" id="SSF141868">
    <property type="entry name" value="EAL domain-like"/>
    <property type="match status" value="1"/>
</dbReference>
<sequence length="422" mass="44626">MTPSSVPHGDDARHPPAAAGTRSTAAAPAPAPAGAGAAGLPAPRRPEEPDWERLVAGVLADPSRLRLVVQPVVDVAQAVVAGYEVLSRFDGPRHLTPDLWFAAADRLGRGAELEALVVARALEMRADLPDNCFLTVNVSPHLLGEPVMIDLLLSAGDLSPLVLELTEHTEVADLTPVVALRDALSARGALVALDDAGSGYSGLQQLTTVRPHIVKLDRALVAGIHRDEAKLALAEMLGELAGRLDAWLLAEGVETWEEMDAFLRLGVPLAQGYLLARPTSAFEPLDPVVAARLRSAVARVSFVEDVASLVEPVRCEDPLAGAPLALAQGEVALRLDAHAHPAQVLLPRRRGDEGGHRAVPVSLRTRPSESVVELARRVVARPAAVRFDPVVVVDDVGRAAGVVRVERVMARLTALAEGVARR</sequence>
<keyword evidence="4" id="KW-1185">Reference proteome</keyword>
<dbReference type="Proteomes" id="UP001387100">
    <property type="component" value="Unassembled WGS sequence"/>
</dbReference>
<feature type="compositionally biased region" description="Low complexity" evidence="1">
    <location>
        <begin position="15"/>
        <end position="42"/>
    </location>
</feature>
<dbReference type="InterPro" id="IPR050706">
    <property type="entry name" value="Cyclic-di-GMP_PDE-like"/>
</dbReference>
<comment type="caution">
    <text evidence="3">The sequence shown here is derived from an EMBL/GenBank/DDBJ whole genome shotgun (WGS) entry which is preliminary data.</text>
</comment>
<evidence type="ECO:0000313" key="4">
    <source>
        <dbReference type="Proteomes" id="UP001387100"/>
    </source>
</evidence>
<evidence type="ECO:0000256" key="1">
    <source>
        <dbReference type="SAM" id="MobiDB-lite"/>
    </source>
</evidence>
<dbReference type="EMBL" id="JBBIAA010000006">
    <property type="protein sequence ID" value="MEJ5945164.1"/>
    <property type="molecule type" value="Genomic_DNA"/>
</dbReference>
<evidence type="ECO:0000259" key="2">
    <source>
        <dbReference type="PROSITE" id="PS50883"/>
    </source>
</evidence>
<feature type="region of interest" description="Disordered" evidence="1">
    <location>
        <begin position="1"/>
        <end position="47"/>
    </location>
</feature>
<proteinExistence type="predicted"/>